<evidence type="ECO:0000256" key="1">
    <source>
        <dbReference type="ARBA" id="ARBA00006464"/>
    </source>
</evidence>
<dbReference type="AlphaFoldDB" id="A0A0E3ZYK1"/>
<name>A0A0E3ZYK1_9BACT</name>
<feature type="transmembrane region" description="Helical" evidence="2">
    <location>
        <begin position="38"/>
        <end position="60"/>
    </location>
</feature>
<evidence type="ECO:0000259" key="3">
    <source>
        <dbReference type="Pfam" id="PF02397"/>
    </source>
</evidence>
<dbReference type="HOGENOM" id="CLU_024920_1_2_10"/>
<dbReference type="EMBL" id="CP010429">
    <property type="protein sequence ID" value="AKD57059.1"/>
    <property type="molecule type" value="Genomic_DNA"/>
</dbReference>
<evidence type="ECO:0000313" key="4">
    <source>
        <dbReference type="EMBL" id="AKD57059.1"/>
    </source>
</evidence>
<keyword evidence="5" id="KW-1185">Reference proteome</keyword>
<proteinExistence type="inferred from homology"/>
<dbReference type="KEGG" id="srd:SD10_21355"/>
<dbReference type="Pfam" id="PF02397">
    <property type="entry name" value="Bac_transf"/>
    <property type="match status" value="1"/>
</dbReference>
<dbReference type="RefSeq" id="WP_046576592.1">
    <property type="nucleotide sequence ID" value="NZ_CP010429.1"/>
</dbReference>
<dbReference type="Proteomes" id="UP000033054">
    <property type="component" value="Chromosome"/>
</dbReference>
<dbReference type="OrthoDB" id="9774190at2"/>
<comment type="similarity">
    <text evidence="1">Belongs to the bacterial sugar transferase family.</text>
</comment>
<organism evidence="4 5">
    <name type="scientific">Spirosoma radiotolerans</name>
    <dbReference type="NCBI Taxonomy" id="1379870"/>
    <lineage>
        <taxon>Bacteria</taxon>
        <taxon>Pseudomonadati</taxon>
        <taxon>Bacteroidota</taxon>
        <taxon>Cytophagia</taxon>
        <taxon>Cytophagales</taxon>
        <taxon>Cytophagaceae</taxon>
        <taxon>Spirosoma</taxon>
    </lineage>
</organism>
<sequence>MLSNASLSNTKPYIDAEDDVFVSSVDEQSMLGKRLFDVAFSLMVCLFVLSWLIPILGMAIRLNSPGPILFVQLRTGRGGRQFRCFKLRTMVSRPETVFQQATKNDPRITKLGQVLRKTNLDELPQFLNVLLGDMSVVGPRPHPIPLDAQHWYTLPNYPERYIVKPGITGLAQVRGCRGETDTLQKMEHRVRLDRWYIARQSLGLDLKICWWTIAKTLQGDEKAH</sequence>
<dbReference type="STRING" id="1379870.SD10_21355"/>
<dbReference type="GO" id="GO:0016780">
    <property type="term" value="F:phosphotransferase activity, for other substituted phosphate groups"/>
    <property type="evidence" value="ECO:0007669"/>
    <property type="project" value="TreeGrafter"/>
</dbReference>
<keyword evidence="2" id="KW-1133">Transmembrane helix</keyword>
<dbReference type="PANTHER" id="PTHR30576:SF0">
    <property type="entry name" value="UNDECAPRENYL-PHOSPHATE N-ACETYLGALACTOSAMINYL 1-PHOSPHATE TRANSFERASE-RELATED"/>
    <property type="match status" value="1"/>
</dbReference>
<dbReference type="PATRIC" id="fig|1379870.5.peg.4608"/>
<protein>
    <submittedName>
        <fullName evidence="4">Sugar transferase</fullName>
    </submittedName>
</protein>
<accession>A0A0E3ZYK1</accession>
<dbReference type="InterPro" id="IPR003362">
    <property type="entry name" value="Bact_transf"/>
</dbReference>
<keyword evidence="2" id="KW-0472">Membrane</keyword>
<evidence type="ECO:0000313" key="5">
    <source>
        <dbReference type="Proteomes" id="UP000033054"/>
    </source>
</evidence>
<evidence type="ECO:0000256" key="2">
    <source>
        <dbReference type="SAM" id="Phobius"/>
    </source>
</evidence>
<reference evidence="4 5" key="1">
    <citation type="journal article" date="2014" name="Curr. Microbiol.">
        <title>Spirosoma radiotolerans sp. nov., a gamma-radiation-resistant bacterium isolated from gamma ray-irradiated soil.</title>
        <authorList>
            <person name="Lee J.J."/>
            <person name="Srinivasan S."/>
            <person name="Lim S."/>
            <person name="Joe M."/>
            <person name="Im S."/>
            <person name="Bae S.I."/>
            <person name="Park K.R."/>
            <person name="Han J.H."/>
            <person name="Park S.H."/>
            <person name="Joo B.M."/>
            <person name="Park S.J."/>
            <person name="Kim M.K."/>
        </authorList>
    </citation>
    <scope>NUCLEOTIDE SEQUENCE [LARGE SCALE GENOMIC DNA]</scope>
    <source>
        <strain evidence="4 5">DG5A</strain>
    </source>
</reference>
<feature type="domain" description="Bacterial sugar transferase" evidence="3">
    <location>
        <begin position="33"/>
        <end position="217"/>
    </location>
</feature>
<keyword evidence="2" id="KW-0812">Transmembrane</keyword>
<keyword evidence="4" id="KW-0808">Transferase</keyword>
<dbReference type="PANTHER" id="PTHR30576">
    <property type="entry name" value="COLANIC BIOSYNTHESIS UDP-GLUCOSE LIPID CARRIER TRANSFERASE"/>
    <property type="match status" value="1"/>
</dbReference>
<gene>
    <name evidence="4" type="ORF">SD10_21355</name>
</gene>